<dbReference type="RefSeq" id="WP_167273197.1">
    <property type="nucleotide sequence ID" value="NZ_JAASQJ010000003.1"/>
</dbReference>
<dbReference type="SUPFAM" id="SSF53474">
    <property type="entry name" value="alpha/beta-Hydrolases"/>
    <property type="match status" value="1"/>
</dbReference>
<dbReference type="EMBL" id="JAASQJ010000003">
    <property type="protein sequence ID" value="NIJ54680.1"/>
    <property type="molecule type" value="Genomic_DNA"/>
</dbReference>
<gene>
    <name evidence="1" type="ORF">FHS68_003862</name>
</gene>
<proteinExistence type="predicted"/>
<protein>
    <submittedName>
        <fullName evidence="1">Pimeloyl-ACP methyl ester carboxylesterase</fullName>
    </submittedName>
</protein>
<reference evidence="1 2" key="1">
    <citation type="submission" date="2020-03" db="EMBL/GenBank/DDBJ databases">
        <title>Genomic Encyclopedia of Type Strains, Phase IV (KMG-IV): sequencing the most valuable type-strain genomes for metagenomic binning, comparative biology and taxonomic classification.</title>
        <authorList>
            <person name="Goeker M."/>
        </authorList>
    </citation>
    <scope>NUCLEOTIDE SEQUENCE [LARGE SCALE GENOMIC DNA]</scope>
    <source>
        <strain evidence="1 2">DSM 102865</strain>
    </source>
</reference>
<sequence length="102" mass="11057">MKGFSLVFFLCLSHSWTVVLSQSNLPSKFVNVSGKKMAYKAFGLENRKPGQAIILFESGLGAGGDSYEPLFTSLEKAASGIAYDRNGIGRSEIDSSCWFGVH</sequence>
<comment type="caution">
    <text evidence="1">The sequence shown here is derived from an EMBL/GenBank/DDBJ whole genome shotgun (WGS) entry which is preliminary data.</text>
</comment>
<accession>A0ABX0USP2</accession>
<keyword evidence="2" id="KW-1185">Reference proteome</keyword>
<dbReference type="Gene3D" id="3.40.50.1820">
    <property type="entry name" value="alpha/beta hydrolase"/>
    <property type="match status" value="1"/>
</dbReference>
<dbReference type="Proteomes" id="UP001179181">
    <property type="component" value="Unassembled WGS sequence"/>
</dbReference>
<name>A0ABX0USP2_9BACT</name>
<evidence type="ECO:0000313" key="1">
    <source>
        <dbReference type="EMBL" id="NIJ54680.1"/>
    </source>
</evidence>
<evidence type="ECO:0000313" key="2">
    <source>
        <dbReference type="Proteomes" id="UP001179181"/>
    </source>
</evidence>
<organism evidence="1 2">
    <name type="scientific">Dyadobacter arcticus</name>
    <dbReference type="NCBI Taxonomy" id="1078754"/>
    <lineage>
        <taxon>Bacteria</taxon>
        <taxon>Pseudomonadati</taxon>
        <taxon>Bacteroidota</taxon>
        <taxon>Cytophagia</taxon>
        <taxon>Cytophagales</taxon>
        <taxon>Spirosomataceae</taxon>
        <taxon>Dyadobacter</taxon>
    </lineage>
</organism>
<dbReference type="InterPro" id="IPR029058">
    <property type="entry name" value="AB_hydrolase_fold"/>
</dbReference>